<dbReference type="AlphaFoldDB" id="A0AAV9C257"/>
<dbReference type="SUPFAM" id="SSF48264">
    <property type="entry name" value="Cytochrome P450"/>
    <property type="match status" value="1"/>
</dbReference>
<dbReference type="InterPro" id="IPR036396">
    <property type="entry name" value="Cyt_P450_sf"/>
</dbReference>
<keyword evidence="2" id="KW-1185">Reference proteome</keyword>
<dbReference type="EMBL" id="JAUJYO010000022">
    <property type="protein sequence ID" value="KAK1282756.1"/>
    <property type="molecule type" value="Genomic_DNA"/>
</dbReference>
<reference evidence="1" key="2">
    <citation type="submission" date="2023-06" db="EMBL/GenBank/DDBJ databases">
        <authorList>
            <person name="Ma L."/>
            <person name="Liu K.-W."/>
            <person name="Li Z."/>
            <person name="Hsiao Y.-Y."/>
            <person name="Qi Y."/>
            <person name="Fu T."/>
            <person name="Tang G."/>
            <person name="Zhang D."/>
            <person name="Sun W.-H."/>
            <person name="Liu D.-K."/>
            <person name="Li Y."/>
            <person name="Chen G.-Z."/>
            <person name="Liu X.-D."/>
            <person name="Liao X.-Y."/>
            <person name="Jiang Y.-T."/>
            <person name="Yu X."/>
            <person name="Hao Y."/>
            <person name="Huang J."/>
            <person name="Zhao X.-W."/>
            <person name="Ke S."/>
            <person name="Chen Y.-Y."/>
            <person name="Wu W.-L."/>
            <person name="Hsu J.-L."/>
            <person name="Lin Y.-F."/>
            <person name="Huang M.-D."/>
            <person name="Li C.-Y."/>
            <person name="Huang L."/>
            <person name="Wang Z.-W."/>
            <person name="Zhao X."/>
            <person name="Zhong W.-Y."/>
            <person name="Peng D.-H."/>
            <person name="Ahmad S."/>
            <person name="Lan S."/>
            <person name="Zhang J.-S."/>
            <person name="Tsai W.-C."/>
            <person name="Van De Peer Y."/>
            <person name="Liu Z.-J."/>
        </authorList>
    </citation>
    <scope>NUCLEOTIDE SEQUENCE</scope>
    <source>
        <strain evidence="1">CP</strain>
        <tissue evidence="1">Leaves</tissue>
    </source>
</reference>
<dbReference type="Proteomes" id="UP001180020">
    <property type="component" value="Unassembled WGS sequence"/>
</dbReference>
<organism evidence="1 2">
    <name type="scientific">Acorus calamus</name>
    <name type="common">Sweet flag</name>
    <dbReference type="NCBI Taxonomy" id="4465"/>
    <lineage>
        <taxon>Eukaryota</taxon>
        <taxon>Viridiplantae</taxon>
        <taxon>Streptophyta</taxon>
        <taxon>Embryophyta</taxon>
        <taxon>Tracheophyta</taxon>
        <taxon>Spermatophyta</taxon>
        <taxon>Magnoliopsida</taxon>
        <taxon>Liliopsida</taxon>
        <taxon>Acoraceae</taxon>
        <taxon>Acorus</taxon>
    </lineage>
</organism>
<gene>
    <name evidence="1" type="ORF">QJS10_CPB22g00279</name>
</gene>
<proteinExistence type="predicted"/>
<name>A0AAV9C257_ACOCL</name>
<comment type="caution">
    <text evidence="1">The sequence shown here is derived from an EMBL/GenBank/DDBJ whole genome shotgun (WGS) entry which is preliminary data.</text>
</comment>
<dbReference type="GO" id="GO:0005506">
    <property type="term" value="F:iron ion binding"/>
    <property type="evidence" value="ECO:0007669"/>
    <property type="project" value="InterPro"/>
</dbReference>
<dbReference type="GO" id="GO:0016705">
    <property type="term" value="F:oxidoreductase activity, acting on paired donors, with incorporation or reduction of molecular oxygen"/>
    <property type="evidence" value="ECO:0007669"/>
    <property type="project" value="InterPro"/>
</dbReference>
<protein>
    <submittedName>
        <fullName evidence="1">Uncharacterized protein</fullName>
    </submittedName>
</protein>
<dbReference type="GO" id="GO:0020037">
    <property type="term" value="F:heme binding"/>
    <property type="evidence" value="ECO:0007669"/>
    <property type="project" value="InterPro"/>
</dbReference>
<reference evidence="1" key="1">
    <citation type="journal article" date="2023" name="Nat. Commun.">
        <title>Diploid and tetraploid genomes of Acorus and the evolution of monocots.</title>
        <authorList>
            <person name="Ma L."/>
            <person name="Liu K.W."/>
            <person name="Li Z."/>
            <person name="Hsiao Y.Y."/>
            <person name="Qi Y."/>
            <person name="Fu T."/>
            <person name="Tang G.D."/>
            <person name="Zhang D."/>
            <person name="Sun W.H."/>
            <person name="Liu D.K."/>
            <person name="Li Y."/>
            <person name="Chen G.Z."/>
            <person name="Liu X.D."/>
            <person name="Liao X.Y."/>
            <person name="Jiang Y.T."/>
            <person name="Yu X."/>
            <person name="Hao Y."/>
            <person name="Huang J."/>
            <person name="Zhao X.W."/>
            <person name="Ke S."/>
            <person name="Chen Y.Y."/>
            <person name="Wu W.L."/>
            <person name="Hsu J.L."/>
            <person name="Lin Y.F."/>
            <person name="Huang M.D."/>
            <person name="Li C.Y."/>
            <person name="Huang L."/>
            <person name="Wang Z.W."/>
            <person name="Zhao X."/>
            <person name="Zhong W.Y."/>
            <person name="Peng D.H."/>
            <person name="Ahmad S."/>
            <person name="Lan S."/>
            <person name="Zhang J.S."/>
            <person name="Tsai W.C."/>
            <person name="Van de Peer Y."/>
            <person name="Liu Z.J."/>
        </authorList>
    </citation>
    <scope>NUCLEOTIDE SEQUENCE</scope>
    <source>
        <strain evidence="1">CP</strain>
    </source>
</reference>
<dbReference type="GO" id="GO:0004497">
    <property type="term" value="F:monooxygenase activity"/>
    <property type="evidence" value="ECO:0007669"/>
    <property type="project" value="InterPro"/>
</dbReference>
<sequence length="142" mass="16108">MVAPHIKEVITNDQILTNLSLAPSGGIPLLRPAKWRAYDLNLENKQKPRKNAEETACPYTQTGTLSYMISIMFYHGLSSTSSVIIYKDDYVIPKGCFIVQFRLTVPLDETLYNGAVNFNPWRQMNPDNKSRAPTYYPFAIGM</sequence>
<evidence type="ECO:0000313" key="1">
    <source>
        <dbReference type="EMBL" id="KAK1282756.1"/>
    </source>
</evidence>
<accession>A0AAV9C257</accession>
<evidence type="ECO:0000313" key="2">
    <source>
        <dbReference type="Proteomes" id="UP001180020"/>
    </source>
</evidence>